<keyword evidence="2" id="KW-1185">Reference proteome</keyword>
<evidence type="ECO:0000313" key="2">
    <source>
        <dbReference type="Proteomes" id="UP000215127"/>
    </source>
</evidence>
<gene>
    <name evidence="1" type="ORF">ZT3D7_G8145</name>
</gene>
<reference evidence="1 2" key="1">
    <citation type="submission" date="2016-06" db="EMBL/GenBank/DDBJ databases">
        <authorList>
            <person name="Kjaerup R.B."/>
            <person name="Dalgaard T.S."/>
            <person name="Juul-Madsen H.R."/>
        </authorList>
    </citation>
    <scope>NUCLEOTIDE SEQUENCE [LARGE SCALE GENOMIC DNA]</scope>
</reference>
<sequence length="169" mass="18993">MLPILPENVDDIDEYNDYMIALAEYEKVNEVLCGYIVSRCTKRLSDKVKDLLTVKAVLIVLKSDCTPSGAFITILKHREIQALTLDSVADYLTFVLEFNRLIEEYNRLLHAAQYNEAHKILLFTSALGPTFADWIDIVTQTCSIAGAGTGSDLTFSELEGRARAKYFSM</sequence>
<dbReference type="AlphaFoldDB" id="A0A1X7RZX8"/>
<accession>A0A1X7RZX8</accession>
<name>A0A1X7RZX8_ZYMT9</name>
<organism evidence="1 2">
    <name type="scientific">Zymoseptoria tritici (strain ST99CH_3D7)</name>
    <dbReference type="NCBI Taxonomy" id="1276538"/>
    <lineage>
        <taxon>Eukaryota</taxon>
        <taxon>Fungi</taxon>
        <taxon>Dikarya</taxon>
        <taxon>Ascomycota</taxon>
        <taxon>Pezizomycotina</taxon>
        <taxon>Dothideomycetes</taxon>
        <taxon>Dothideomycetidae</taxon>
        <taxon>Mycosphaerellales</taxon>
        <taxon>Mycosphaerellaceae</taxon>
        <taxon>Zymoseptoria</taxon>
    </lineage>
</organism>
<proteinExistence type="predicted"/>
<dbReference type="EMBL" id="LT853699">
    <property type="protein sequence ID" value="SMQ52992.1"/>
    <property type="molecule type" value="Genomic_DNA"/>
</dbReference>
<dbReference type="Proteomes" id="UP000215127">
    <property type="component" value="Chromosome 8"/>
</dbReference>
<evidence type="ECO:0000313" key="1">
    <source>
        <dbReference type="EMBL" id="SMQ52992.1"/>
    </source>
</evidence>
<protein>
    <submittedName>
        <fullName evidence="1">Uncharacterized protein</fullName>
    </submittedName>
</protein>